<sequence length="76" mass="8411">MVETTVPIIVDLGKKKRSALKSLKRGRGRLVDEVEQTIDEIREGLGQEAANKEIVPIVIVYRKKQKRSKGLGGILG</sequence>
<dbReference type="EMBL" id="SSMQ01000076">
    <property type="protein sequence ID" value="TKC98035.1"/>
    <property type="molecule type" value="Genomic_DNA"/>
</dbReference>
<keyword evidence="2" id="KW-1185">Reference proteome</keyword>
<protein>
    <submittedName>
        <fullName evidence="1">Uncharacterized protein</fullName>
    </submittedName>
</protein>
<dbReference type="AlphaFoldDB" id="A0A4V5PL51"/>
<evidence type="ECO:0000313" key="1">
    <source>
        <dbReference type="EMBL" id="TKC98035.1"/>
    </source>
</evidence>
<proteinExistence type="predicted"/>
<gene>
    <name evidence="1" type="ORF">E8A74_43000</name>
</gene>
<dbReference type="Proteomes" id="UP000309215">
    <property type="component" value="Unassembled WGS sequence"/>
</dbReference>
<dbReference type="RefSeq" id="WP_136934960.1">
    <property type="nucleotide sequence ID" value="NZ_SSMQ01000076.1"/>
</dbReference>
<organism evidence="1 2">
    <name type="scientific">Polyangium fumosum</name>
    <dbReference type="NCBI Taxonomy" id="889272"/>
    <lineage>
        <taxon>Bacteria</taxon>
        <taxon>Pseudomonadati</taxon>
        <taxon>Myxococcota</taxon>
        <taxon>Polyangia</taxon>
        <taxon>Polyangiales</taxon>
        <taxon>Polyangiaceae</taxon>
        <taxon>Polyangium</taxon>
    </lineage>
</organism>
<accession>A0A4V5PL51</accession>
<reference evidence="1 2" key="1">
    <citation type="submission" date="2019-04" db="EMBL/GenBank/DDBJ databases">
        <authorList>
            <person name="Li Y."/>
            <person name="Wang J."/>
        </authorList>
    </citation>
    <scope>NUCLEOTIDE SEQUENCE [LARGE SCALE GENOMIC DNA]</scope>
    <source>
        <strain evidence="1 2">DSM 14668</strain>
    </source>
</reference>
<evidence type="ECO:0000313" key="2">
    <source>
        <dbReference type="Proteomes" id="UP000309215"/>
    </source>
</evidence>
<dbReference type="Pfam" id="PF19702">
    <property type="entry name" value="DUF6200"/>
    <property type="match status" value="1"/>
</dbReference>
<dbReference type="InterPro" id="IPR045680">
    <property type="entry name" value="DUF6200"/>
</dbReference>
<name>A0A4V5PL51_9BACT</name>
<comment type="caution">
    <text evidence="1">The sequence shown here is derived from an EMBL/GenBank/DDBJ whole genome shotgun (WGS) entry which is preliminary data.</text>
</comment>